<sequence>MGDQSVVDRLRRPEYTGENRCLPCTALNVAIAVVAAVAVASVGLAAGGSRGVATGVGGGVFTAAVAAIALRGYLIPGTPAITRRYVPDRVLEAFGKAETDRPVLESVDDEAVVATLSRAGVLTENGDTVVLTDEFRTAVRDGIEPGEPDAAGVRAAVGADDIRSLGPASFEVDGAGIQRWVSSEAVAVDVALAAELDERVDGWGDLDRDDRRDVLTGLRLRVERCPACDSPAETTVERLDHCCRRPHVAVRSACRECDALLGDHVVPASAADTWIERVDGSEPLDRTASPSS</sequence>
<dbReference type="InterPro" id="IPR058775">
    <property type="entry name" value="DUF8054_M"/>
</dbReference>
<gene>
    <name evidence="5" type="ORF">C469_09566</name>
</gene>
<feature type="transmembrane region" description="Helical" evidence="1">
    <location>
        <begin position="52"/>
        <end position="74"/>
    </location>
</feature>
<dbReference type="Pfam" id="PF26236">
    <property type="entry name" value="DUF8054_N"/>
    <property type="match status" value="1"/>
</dbReference>
<feature type="transmembrane region" description="Helical" evidence="1">
    <location>
        <begin position="21"/>
        <end position="46"/>
    </location>
</feature>
<evidence type="ECO:0000256" key="1">
    <source>
        <dbReference type="SAM" id="Phobius"/>
    </source>
</evidence>
<feature type="domain" description="DUF8054" evidence="3">
    <location>
        <begin position="223"/>
        <end position="261"/>
    </location>
</feature>
<evidence type="ECO:0000259" key="2">
    <source>
        <dbReference type="Pfam" id="PF26236"/>
    </source>
</evidence>
<dbReference type="RefSeq" id="WP_008006019.1">
    <property type="nucleotide sequence ID" value="NZ_AOJG01000027.1"/>
</dbReference>
<feature type="domain" description="DUF8054" evidence="2">
    <location>
        <begin position="7"/>
        <end position="96"/>
    </location>
</feature>
<proteinExistence type="predicted"/>
<organism evidence="5 6">
    <name type="scientific">Halorubrum lipolyticum DSM 21995</name>
    <dbReference type="NCBI Taxonomy" id="1227482"/>
    <lineage>
        <taxon>Archaea</taxon>
        <taxon>Methanobacteriati</taxon>
        <taxon>Methanobacteriota</taxon>
        <taxon>Stenosarchaea group</taxon>
        <taxon>Halobacteria</taxon>
        <taxon>Halobacteriales</taxon>
        <taxon>Haloferacaceae</taxon>
        <taxon>Halorubrum</taxon>
    </lineage>
</organism>
<name>M0NTA5_9EURY</name>
<dbReference type="Pfam" id="PF26238">
    <property type="entry name" value="DUF8054_M"/>
    <property type="match status" value="1"/>
</dbReference>
<evidence type="ECO:0000259" key="4">
    <source>
        <dbReference type="Pfam" id="PF26238"/>
    </source>
</evidence>
<dbReference type="EMBL" id="AOJG01000027">
    <property type="protein sequence ID" value="EMA59860.1"/>
    <property type="molecule type" value="Genomic_DNA"/>
</dbReference>
<reference evidence="5 6" key="1">
    <citation type="journal article" date="2014" name="PLoS Genet.">
        <title>Phylogenetically driven sequencing of extremely halophilic archaea reveals strategies for static and dynamic osmo-response.</title>
        <authorList>
            <person name="Becker E.A."/>
            <person name="Seitzer P.M."/>
            <person name="Tritt A."/>
            <person name="Larsen D."/>
            <person name="Krusor M."/>
            <person name="Yao A.I."/>
            <person name="Wu D."/>
            <person name="Madern D."/>
            <person name="Eisen J.A."/>
            <person name="Darling A.E."/>
            <person name="Facciotti M.T."/>
        </authorList>
    </citation>
    <scope>NUCLEOTIDE SEQUENCE [LARGE SCALE GENOMIC DNA]</scope>
    <source>
        <strain evidence="5 6">DSM 21995</strain>
    </source>
</reference>
<keyword evidence="1" id="KW-0472">Membrane</keyword>
<dbReference type="PATRIC" id="fig|1227482.3.peg.1926"/>
<dbReference type="InterPro" id="IPR058674">
    <property type="entry name" value="DUF8054_N"/>
</dbReference>
<keyword evidence="6" id="KW-1185">Reference proteome</keyword>
<dbReference type="Proteomes" id="UP000011650">
    <property type="component" value="Unassembled WGS sequence"/>
</dbReference>
<keyword evidence="1" id="KW-0812">Transmembrane</keyword>
<dbReference type="OrthoDB" id="292134at2157"/>
<keyword evidence="1" id="KW-1133">Transmembrane helix</keyword>
<dbReference type="Pfam" id="PF26237">
    <property type="entry name" value="DUF8054_C"/>
    <property type="match status" value="1"/>
</dbReference>
<comment type="caution">
    <text evidence="5">The sequence shown here is derived from an EMBL/GenBank/DDBJ whole genome shotgun (WGS) entry which is preliminary data.</text>
</comment>
<evidence type="ECO:0000313" key="5">
    <source>
        <dbReference type="EMBL" id="EMA59860.1"/>
    </source>
</evidence>
<dbReference type="AlphaFoldDB" id="M0NTA5"/>
<protein>
    <submittedName>
        <fullName evidence="5">Uncharacterized protein</fullName>
    </submittedName>
</protein>
<dbReference type="InterPro" id="IPR058675">
    <property type="entry name" value="DUF8054_C"/>
</dbReference>
<feature type="domain" description="DUF8054" evidence="4">
    <location>
        <begin position="112"/>
        <end position="220"/>
    </location>
</feature>
<evidence type="ECO:0000313" key="6">
    <source>
        <dbReference type="Proteomes" id="UP000011650"/>
    </source>
</evidence>
<accession>M0NTA5</accession>
<evidence type="ECO:0000259" key="3">
    <source>
        <dbReference type="Pfam" id="PF26237"/>
    </source>
</evidence>